<protein>
    <recommendedName>
        <fullName evidence="9">Ig-like domain-containing protein</fullName>
    </recommendedName>
</protein>
<dbReference type="SMART" id="SM00409">
    <property type="entry name" value="IG"/>
    <property type="match status" value="4"/>
</dbReference>
<dbReference type="GO" id="GO:0098609">
    <property type="term" value="P:cell-cell adhesion"/>
    <property type="evidence" value="ECO:0007669"/>
    <property type="project" value="TreeGrafter"/>
</dbReference>
<dbReference type="InterPro" id="IPR003599">
    <property type="entry name" value="Ig_sub"/>
</dbReference>
<feature type="transmembrane region" description="Helical" evidence="7">
    <location>
        <begin position="499"/>
        <end position="526"/>
    </location>
</feature>
<dbReference type="STRING" id="947166.A0A1D1VIL3"/>
<feature type="region of interest" description="Disordered" evidence="6">
    <location>
        <begin position="286"/>
        <end position="309"/>
    </location>
</feature>
<comment type="caution">
    <text evidence="10">The sequence shown here is derived from an EMBL/GenBank/DDBJ whole genome shotgun (WGS) entry which is preliminary data.</text>
</comment>
<evidence type="ECO:0000256" key="2">
    <source>
        <dbReference type="ARBA" id="ARBA00023136"/>
    </source>
</evidence>
<evidence type="ECO:0000256" key="8">
    <source>
        <dbReference type="SAM" id="SignalP"/>
    </source>
</evidence>
<keyword evidence="7" id="KW-1133">Transmembrane helix</keyword>
<reference evidence="10 11" key="1">
    <citation type="journal article" date="2016" name="Nat. Commun.">
        <title>Extremotolerant tardigrade genome and improved radiotolerance of human cultured cells by tardigrade-unique protein.</title>
        <authorList>
            <person name="Hashimoto T."/>
            <person name="Horikawa D.D."/>
            <person name="Saito Y."/>
            <person name="Kuwahara H."/>
            <person name="Kozuka-Hata H."/>
            <person name="Shin-I T."/>
            <person name="Minakuchi Y."/>
            <person name="Ohishi K."/>
            <person name="Motoyama A."/>
            <person name="Aizu T."/>
            <person name="Enomoto A."/>
            <person name="Kondo K."/>
            <person name="Tanaka S."/>
            <person name="Hara Y."/>
            <person name="Koshikawa S."/>
            <person name="Sagara H."/>
            <person name="Miura T."/>
            <person name="Yokobori S."/>
            <person name="Miyagawa K."/>
            <person name="Suzuki Y."/>
            <person name="Kubo T."/>
            <person name="Oyama M."/>
            <person name="Kohara Y."/>
            <person name="Fujiyama A."/>
            <person name="Arakawa K."/>
            <person name="Katayama T."/>
            <person name="Toyoda A."/>
            <person name="Kunieda T."/>
        </authorList>
    </citation>
    <scope>NUCLEOTIDE SEQUENCE [LARGE SCALE GENOMIC DNA]</scope>
    <source>
        <strain evidence="10 11">YOKOZUNA-1</strain>
    </source>
</reference>
<dbReference type="InterPro" id="IPR013783">
    <property type="entry name" value="Ig-like_fold"/>
</dbReference>
<accession>A0A1D1VIL3</accession>
<dbReference type="EMBL" id="BDGG01000005">
    <property type="protein sequence ID" value="GAU98753.1"/>
    <property type="molecule type" value="Genomic_DNA"/>
</dbReference>
<evidence type="ECO:0000259" key="9">
    <source>
        <dbReference type="PROSITE" id="PS50835"/>
    </source>
</evidence>
<keyword evidence="2 7" id="KW-0472">Membrane</keyword>
<dbReference type="PANTHER" id="PTHR11640">
    <property type="entry name" value="NEPHRIN"/>
    <property type="match status" value="1"/>
</dbReference>
<dbReference type="GO" id="GO:0005911">
    <property type="term" value="C:cell-cell junction"/>
    <property type="evidence" value="ECO:0007669"/>
    <property type="project" value="TreeGrafter"/>
</dbReference>
<dbReference type="InterPro" id="IPR051275">
    <property type="entry name" value="Cell_adhesion_signaling"/>
</dbReference>
<dbReference type="InterPro" id="IPR007110">
    <property type="entry name" value="Ig-like_dom"/>
</dbReference>
<dbReference type="SUPFAM" id="SSF48726">
    <property type="entry name" value="Immunoglobulin"/>
    <property type="match status" value="4"/>
</dbReference>
<organism evidence="10 11">
    <name type="scientific">Ramazzottius varieornatus</name>
    <name type="common">Water bear</name>
    <name type="synonym">Tardigrade</name>
    <dbReference type="NCBI Taxonomy" id="947166"/>
    <lineage>
        <taxon>Eukaryota</taxon>
        <taxon>Metazoa</taxon>
        <taxon>Ecdysozoa</taxon>
        <taxon>Tardigrada</taxon>
        <taxon>Eutardigrada</taxon>
        <taxon>Parachela</taxon>
        <taxon>Hypsibioidea</taxon>
        <taxon>Ramazzottiidae</taxon>
        <taxon>Ramazzottius</taxon>
    </lineage>
</organism>
<keyword evidence="11" id="KW-1185">Reference proteome</keyword>
<dbReference type="AlphaFoldDB" id="A0A1D1VIL3"/>
<evidence type="ECO:0000256" key="1">
    <source>
        <dbReference type="ARBA" id="ARBA00004479"/>
    </source>
</evidence>
<evidence type="ECO:0000256" key="3">
    <source>
        <dbReference type="ARBA" id="ARBA00023157"/>
    </source>
</evidence>
<evidence type="ECO:0000313" key="11">
    <source>
        <dbReference type="Proteomes" id="UP000186922"/>
    </source>
</evidence>
<evidence type="ECO:0000313" key="10">
    <source>
        <dbReference type="EMBL" id="GAU98753.1"/>
    </source>
</evidence>
<keyword evidence="3" id="KW-1015">Disulfide bond</keyword>
<evidence type="ECO:0000256" key="7">
    <source>
        <dbReference type="SAM" id="Phobius"/>
    </source>
</evidence>
<evidence type="ECO:0000256" key="5">
    <source>
        <dbReference type="ARBA" id="ARBA00023319"/>
    </source>
</evidence>
<dbReference type="Proteomes" id="UP000186922">
    <property type="component" value="Unassembled WGS sequence"/>
</dbReference>
<name>A0A1D1VIL3_RAMVA</name>
<sequence>MPSSRPTGSSSFPYVLNILLCGSLLQLQGAMGQLILSRMGNITVHAGQTATFSCDLLNAGASGWNHIEENVYLRGVAKATTDFSKFDPHYSFEDPGPTGTQRMSIHNVSAVDSGSITCFAAPAAQAEWIKTIAFLTVLVPPKNVTVLKSALNSERPEIRMDETVNLTCLAFEGQPKPKLIWYRGSKQVSEDLFHTLREGFEPKGNITFSSLLFKAAPADNQADFTCQAESPALPNPESRTVTLDIQYPPVTPVIQNCGERKAVRENDHVFSLTCVTDGGNPTPRLTWFRNGHQEESSTDSSQLGSPRGRATSVLTFVPRRADNGVVLKCEAVNDLMPRGVAVQTILDVHFGPEKVTLEAPSKVNPGDTVDLKCSSTGSNPPADITWTINNKPYTERSKHTQPSSDGSFVTTSTVKLVLRSDEHSDIVVVCRASNKAIGEVASSTAIVTVAGSTVLPPTQHTPNRFSVFDQAGNELLESNSTDYAPSDASLIAGTKPESWTMIVAIACSVGGVVFFALIGCLIYVLIRGKAKKFEEMANSDSSGSSKGHTEVCSQNGLEAVDSGISEMDHHKVSHDYLHHPKGPVSPSAVRTNAASTYLLDEAYHSPYGTYKHWTAPEPVHHDMYNEVGVDYEGEGDYTETLRRTAMQSLMPHLHNHSPSPLRPIPMHISYEPIHKTSMLSTFHGQHIPTYRAEALVDELKGHLV</sequence>
<keyword evidence="5" id="KW-0393">Immunoglobulin domain</keyword>
<feature type="chain" id="PRO_5008898482" description="Ig-like domain-containing protein" evidence="8">
    <location>
        <begin position="33"/>
        <end position="704"/>
    </location>
</feature>
<comment type="subcellular location">
    <subcellularLocation>
        <location evidence="1">Membrane</location>
        <topology evidence="1">Single-pass type I membrane protein</topology>
    </subcellularLocation>
</comment>
<dbReference type="Pfam" id="PF08205">
    <property type="entry name" value="C2-set_2"/>
    <property type="match status" value="3"/>
</dbReference>
<dbReference type="InterPro" id="IPR036179">
    <property type="entry name" value="Ig-like_dom_sf"/>
</dbReference>
<feature type="signal peptide" evidence="8">
    <location>
        <begin position="1"/>
        <end position="32"/>
    </location>
</feature>
<dbReference type="InterPro" id="IPR013162">
    <property type="entry name" value="CD80_C2-set"/>
</dbReference>
<feature type="domain" description="Ig-like" evidence="9">
    <location>
        <begin position="141"/>
        <end position="242"/>
    </location>
</feature>
<keyword evidence="7" id="KW-0812">Transmembrane</keyword>
<dbReference type="OrthoDB" id="10028801at2759"/>
<gene>
    <name evidence="10" type="primary">RvY_09861-1</name>
    <name evidence="10" type="synonym">RvY_09861.1</name>
    <name evidence="10" type="ORF">RvY_09861</name>
</gene>
<keyword evidence="8" id="KW-0732">Signal</keyword>
<dbReference type="Gene3D" id="2.60.40.10">
    <property type="entry name" value="Immunoglobulins"/>
    <property type="match status" value="4"/>
</dbReference>
<proteinExistence type="predicted"/>
<feature type="domain" description="Ig-like" evidence="9">
    <location>
        <begin position="352"/>
        <end position="448"/>
    </location>
</feature>
<feature type="domain" description="Ig-like" evidence="9">
    <location>
        <begin position="248"/>
        <end position="347"/>
    </location>
</feature>
<dbReference type="GO" id="GO:0005886">
    <property type="term" value="C:plasma membrane"/>
    <property type="evidence" value="ECO:0007669"/>
    <property type="project" value="TreeGrafter"/>
</dbReference>
<dbReference type="PANTHER" id="PTHR11640:SF31">
    <property type="entry name" value="IRREGULAR CHIASM C-ROUGHEST PROTEIN-RELATED"/>
    <property type="match status" value="1"/>
</dbReference>
<keyword evidence="4" id="KW-0325">Glycoprotein</keyword>
<dbReference type="PROSITE" id="PS50835">
    <property type="entry name" value="IG_LIKE"/>
    <property type="match status" value="3"/>
</dbReference>
<dbReference type="GO" id="GO:0050839">
    <property type="term" value="F:cell adhesion molecule binding"/>
    <property type="evidence" value="ECO:0007669"/>
    <property type="project" value="TreeGrafter"/>
</dbReference>
<evidence type="ECO:0000256" key="6">
    <source>
        <dbReference type="SAM" id="MobiDB-lite"/>
    </source>
</evidence>
<evidence type="ECO:0000256" key="4">
    <source>
        <dbReference type="ARBA" id="ARBA00023180"/>
    </source>
</evidence>